<accession>S9RQB7</accession>
<evidence type="ECO:0008006" key="3">
    <source>
        <dbReference type="Google" id="ProtNLM"/>
    </source>
</evidence>
<dbReference type="Gene3D" id="3.40.50.300">
    <property type="entry name" value="P-loop containing nucleotide triphosphate hydrolases"/>
    <property type="match status" value="1"/>
</dbReference>
<dbReference type="RefSeq" id="WP_020041570.1">
    <property type="nucleotide sequence ID" value="NZ_KE557284.1"/>
</dbReference>
<comment type="caution">
    <text evidence="1">The sequence shown here is derived from an EMBL/GenBank/DDBJ whole genome shotgun (WGS) entry which is preliminary data.</text>
</comment>
<name>S9RQB7_9RHOB</name>
<sequence length="281" mass="31339">MTEKTFLLCPGAAKSGTTWIRHYLGESPGTDMGRLGEMQVWDAITLPANARYRIAPSALLRLEYALARPLRLPIRGNMLRWEMQTHPDRYFDYFRKLLRRPGVHLTGDVSPGYAGLSAETFARLRDTFGRDGIRTRAVFTMRDPIERAWSALKMDRRKGRLPESQSDAEAFVARFGGEGPGDVPYADTLETLEAVFPENDLFATLYETLFTSETITAFSGFAGVPARPAAGGARVNAAGDRAALPEDLARRVFPHFESDYAAVTARFPEARQLWPHARLLG</sequence>
<proteinExistence type="predicted"/>
<dbReference type="SUPFAM" id="SSF52540">
    <property type="entry name" value="P-loop containing nucleoside triphosphate hydrolases"/>
    <property type="match status" value="1"/>
</dbReference>
<reference evidence="2" key="1">
    <citation type="journal article" date="2014" name="Stand. Genomic Sci.">
        <title>Genome sequence of the exopolysaccharide-producing Salipiger mucosus type strain (DSM 16094(T)), a moderately halophilic member of the Roseobacter clade.</title>
        <authorList>
            <person name="Riedel T."/>
            <person name="Spring S."/>
            <person name="Fiebig A."/>
            <person name="Petersen J."/>
            <person name="Kyrpides N.C."/>
            <person name="Goker M."/>
            <person name="Klenk H.P."/>
        </authorList>
    </citation>
    <scope>NUCLEOTIDE SEQUENCE [LARGE SCALE GENOMIC DNA]</scope>
    <source>
        <strain evidence="2">DSM 16094</strain>
    </source>
</reference>
<evidence type="ECO:0000313" key="1">
    <source>
        <dbReference type="EMBL" id="EPX76194.1"/>
    </source>
</evidence>
<dbReference type="STRING" id="1123237.Salmuc_01978"/>
<dbReference type="HOGENOM" id="CLU_017703_3_1_5"/>
<evidence type="ECO:0000313" key="2">
    <source>
        <dbReference type="Proteomes" id="UP000015347"/>
    </source>
</evidence>
<organism evidence="1 2">
    <name type="scientific">Salipiger mucosus DSM 16094</name>
    <dbReference type="NCBI Taxonomy" id="1123237"/>
    <lineage>
        <taxon>Bacteria</taxon>
        <taxon>Pseudomonadati</taxon>
        <taxon>Pseudomonadota</taxon>
        <taxon>Alphaproteobacteria</taxon>
        <taxon>Rhodobacterales</taxon>
        <taxon>Roseobacteraceae</taxon>
        <taxon>Salipiger</taxon>
    </lineage>
</organism>
<dbReference type="AlphaFoldDB" id="S9RQB7"/>
<dbReference type="OrthoDB" id="981508at2"/>
<keyword evidence="2" id="KW-1185">Reference proteome</keyword>
<protein>
    <recommendedName>
        <fullName evidence="3">Sulfotransferase family protein</fullName>
    </recommendedName>
</protein>
<dbReference type="EMBL" id="APVH01000059">
    <property type="protein sequence ID" value="EPX76194.1"/>
    <property type="molecule type" value="Genomic_DNA"/>
</dbReference>
<gene>
    <name evidence="1" type="ORF">Salmuc_01978</name>
</gene>
<dbReference type="InterPro" id="IPR027417">
    <property type="entry name" value="P-loop_NTPase"/>
</dbReference>
<dbReference type="Proteomes" id="UP000015347">
    <property type="component" value="Unassembled WGS sequence"/>
</dbReference>
<dbReference type="eggNOG" id="ENOG5031YEN">
    <property type="taxonomic scope" value="Bacteria"/>
</dbReference>